<dbReference type="FunFam" id="3.30.160.100:FF:000001">
    <property type="entry name" value="Ribosome hibernation promoting factor"/>
    <property type="match status" value="1"/>
</dbReference>
<dbReference type="InterPro" id="IPR050574">
    <property type="entry name" value="HPF/YfiA_ribosome-assoc"/>
</dbReference>
<comment type="subunit">
    <text evidence="3">Associates exclusively with 100S ribosomes, which are dimers of 70S ribosomes.</text>
</comment>
<evidence type="ECO:0000256" key="3">
    <source>
        <dbReference type="ARBA" id="ARBA00038695"/>
    </source>
</evidence>
<sequence>MNLTISGHHLEVTPAIREYVQNKLERIIRHFDQVIDTHVFLAVDNLTEKEKRQKAEINVQVSGKTLHVASVAQDLYAAIDTLMDKLDRQILKHKQMLKDHSRTSIKRLPENGGEDAAVA</sequence>
<dbReference type="PANTHER" id="PTHR33231">
    <property type="entry name" value="30S RIBOSOMAL PROTEIN"/>
    <property type="match status" value="1"/>
</dbReference>
<comment type="similarity">
    <text evidence="2">Belongs to the HPF/YfiA ribosome-associated protein family. Short HPF subfamily.</text>
</comment>
<dbReference type="InterPro" id="IPR036567">
    <property type="entry name" value="RHF-like"/>
</dbReference>
<dbReference type="GO" id="GO:0022627">
    <property type="term" value="C:cytosolic small ribosomal subunit"/>
    <property type="evidence" value="ECO:0007669"/>
    <property type="project" value="TreeGrafter"/>
</dbReference>
<dbReference type="AlphaFoldDB" id="A0A1S2NEP4"/>
<evidence type="ECO:0000313" key="7">
    <source>
        <dbReference type="Proteomes" id="UP000180246"/>
    </source>
</evidence>
<accession>A0A1S2NEP4</accession>
<evidence type="ECO:0000256" key="1">
    <source>
        <dbReference type="ARBA" id="ARBA00022845"/>
    </source>
</evidence>
<organism evidence="6 7">
    <name type="scientific">Massilia timonae</name>
    <dbReference type="NCBI Taxonomy" id="47229"/>
    <lineage>
        <taxon>Bacteria</taxon>
        <taxon>Pseudomonadati</taxon>
        <taxon>Pseudomonadota</taxon>
        <taxon>Betaproteobacteria</taxon>
        <taxon>Burkholderiales</taxon>
        <taxon>Oxalobacteraceae</taxon>
        <taxon>Telluria group</taxon>
        <taxon>Massilia</taxon>
    </lineage>
</organism>
<protein>
    <recommendedName>
        <fullName evidence="4">Ribosome hibernation promoting factor</fullName>
    </recommendedName>
    <alternativeName>
        <fullName evidence="5">Hibernation factor HPF</fullName>
    </alternativeName>
</protein>
<evidence type="ECO:0000256" key="4">
    <source>
        <dbReference type="ARBA" id="ARBA00041148"/>
    </source>
</evidence>
<dbReference type="EMBL" id="JRYB01000001">
    <property type="protein sequence ID" value="OIJ42852.1"/>
    <property type="molecule type" value="Genomic_DNA"/>
</dbReference>
<comment type="caution">
    <text evidence="6">The sequence shown here is derived from an EMBL/GenBank/DDBJ whole genome shotgun (WGS) entry which is preliminary data.</text>
</comment>
<dbReference type="SUPFAM" id="SSF69754">
    <property type="entry name" value="Ribosome binding protein Y (YfiA homologue)"/>
    <property type="match status" value="1"/>
</dbReference>
<proteinExistence type="inferred from homology"/>
<dbReference type="CDD" id="cd00552">
    <property type="entry name" value="RaiA"/>
    <property type="match status" value="1"/>
</dbReference>
<dbReference type="GO" id="GO:0045900">
    <property type="term" value="P:negative regulation of translational elongation"/>
    <property type="evidence" value="ECO:0007669"/>
    <property type="project" value="TreeGrafter"/>
</dbReference>
<dbReference type="Pfam" id="PF02482">
    <property type="entry name" value="Ribosomal_S30AE"/>
    <property type="match status" value="1"/>
</dbReference>
<dbReference type="RefSeq" id="WP_005663316.1">
    <property type="nucleotide sequence ID" value="NZ_CAUQYF010000012.1"/>
</dbReference>
<dbReference type="InterPro" id="IPR003489">
    <property type="entry name" value="RHF/RaiA"/>
</dbReference>
<dbReference type="Gene3D" id="3.30.160.100">
    <property type="entry name" value="Ribosome hibernation promotion factor-like"/>
    <property type="match status" value="1"/>
</dbReference>
<gene>
    <name evidence="6" type="primary">raiA</name>
    <name evidence="6" type="ORF">LO55_1013</name>
</gene>
<dbReference type="Proteomes" id="UP000180246">
    <property type="component" value="Unassembled WGS sequence"/>
</dbReference>
<keyword evidence="1" id="KW-0810">Translation regulation</keyword>
<dbReference type="PANTHER" id="PTHR33231:SF1">
    <property type="entry name" value="30S RIBOSOMAL PROTEIN"/>
    <property type="match status" value="1"/>
</dbReference>
<evidence type="ECO:0000256" key="2">
    <source>
        <dbReference type="ARBA" id="ARBA00038434"/>
    </source>
</evidence>
<name>A0A1S2NEP4_9BURK</name>
<evidence type="ECO:0000313" key="6">
    <source>
        <dbReference type="EMBL" id="OIJ42852.1"/>
    </source>
</evidence>
<reference evidence="6 7" key="1">
    <citation type="submission" date="2014-10" db="EMBL/GenBank/DDBJ databases">
        <authorList>
            <person name="Seo M.-J."/>
            <person name="Seok Y.J."/>
            <person name="Cha I.-T."/>
        </authorList>
    </citation>
    <scope>NUCLEOTIDE SEQUENCE [LARGE SCALE GENOMIC DNA]</scope>
    <source>
        <strain evidence="6 7">NEU</strain>
    </source>
</reference>
<dbReference type="GO" id="GO:0043024">
    <property type="term" value="F:ribosomal small subunit binding"/>
    <property type="evidence" value="ECO:0007669"/>
    <property type="project" value="TreeGrafter"/>
</dbReference>
<evidence type="ECO:0000256" key="5">
    <source>
        <dbReference type="ARBA" id="ARBA00041319"/>
    </source>
</evidence>
<dbReference type="NCBIfam" id="TIGR00741">
    <property type="entry name" value="yfiA"/>
    <property type="match status" value="1"/>
</dbReference>